<dbReference type="Gene3D" id="4.10.240.10">
    <property type="entry name" value="Zn(2)-C6 fungal-type DNA-binding domain"/>
    <property type="match status" value="1"/>
</dbReference>
<keyword evidence="2" id="KW-0479">Metal-binding</keyword>
<dbReference type="GO" id="GO:0008270">
    <property type="term" value="F:zinc ion binding"/>
    <property type="evidence" value="ECO:0007669"/>
    <property type="project" value="InterPro"/>
</dbReference>
<feature type="compositionally biased region" description="Pro residues" evidence="5">
    <location>
        <begin position="181"/>
        <end position="193"/>
    </location>
</feature>
<dbReference type="Pfam" id="PF00172">
    <property type="entry name" value="Zn_clus"/>
    <property type="match status" value="1"/>
</dbReference>
<keyword evidence="8" id="KW-1185">Reference proteome</keyword>
<dbReference type="PANTHER" id="PTHR46910">
    <property type="entry name" value="TRANSCRIPTION FACTOR PDR1"/>
    <property type="match status" value="1"/>
</dbReference>
<feature type="compositionally biased region" description="Low complexity" evidence="5">
    <location>
        <begin position="1"/>
        <end position="19"/>
    </location>
</feature>
<evidence type="ECO:0000313" key="7">
    <source>
        <dbReference type="EMBL" id="KAK7051100.1"/>
    </source>
</evidence>
<dbReference type="InterPro" id="IPR007219">
    <property type="entry name" value="XnlR_reg_dom"/>
</dbReference>
<feature type="compositionally biased region" description="Polar residues" evidence="5">
    <location>
        <begin position="958"/>
        <end position="977"/>
    </location>
</feature>
<dbReference type="PROSITE" id="PS00463">
    <property type="entry name" value="ZN2_CY6_FUNGAL_1"/>
    <property type="match status" value="1"/>
</dbReference>
<evidence type="ECO:0000259" key="6">
    <source>
        <dbReference type="PROSITE" id="PS50048"/>
    </source>
</evidence>
<evidence type="ECO:0000256" key="4">
    <source>
        <dbReference type="ARBA" id="ARBA00023242"/>
    </source>
</evidence>
<feature type="compositionally biased region" description="Low complexity" evidence="5">
    <location>
        <begin position="839"/>
        <end position="863"/>
    </location>
</feature>
<dbReference type="PROSITE" id="PS50048">
    <property type="entry name" value="ZN2_CY6_FUNGAL_2"/>
    <property type="match status" value="1"/>
</dbReference>
<comment type="caution">
    <text evidence="7">The sequence shown here is derived from an EMBL/GenBank/DDBJ whole genome shotgun (WGS) entry which is preliminary data.</text>
</comment>
<sequence length="993" mass="109469">MQQSSASSQSSSSLQAALQMDVSIQPESPSGSSTAIDNNNSVPTNTARPTKRRRKNPGDEDASPAEPRRLRRSHEACARCRGKKIKCDSKHPRCTACVTAGTPCNQEDRHRQTLTPRGHTERLETLIAQCDALLKRHIPGFSLERIEEILAHEGIDPSSIQPHIIDSNLPFQNERPFRSEPAPPPAPPPPHMYPPGMMPPPGYPHIMHPPPPGYPYPMPGHPAYNPHIHPAFQPPGTFAPLSHPPPPPQPSASTEPTEPPRSVPTEIVGQDPKANDMSSTQAIAKSFGVSPAIVNDLSPGQQQDKEDLAVGSNGLDSGRDRAFQEKSAPRDTAKWRTVSVRRTSNARPPISLNGNPVNSKSVDVWLPKDREMVTRIADIYFTRLNRHRPVFARKDFDASLEDLYTEKGSHDPGFICSLYLVLALGTLSELNYRSSQVGDDNTKDDSNAPLSPAITRKLMPLDWPHHEDFFEMALAVKPELKVTISSLQALILLHWYLYTERQGRTLWRLVGSLVRLSIELGLHHDPTTQTISQSNVDEKAEQAVFTEEECNLRIRLWGIVLIHDRGTSILLGRPLAISPSHANTPPPSRKKHSGVQPEFSEHFELSQPVAEIQADIINSLYSPSRQSADAMMRNATRIIKSMQIFRRGLPDRYKNYFGGTDDWPLERKTEVVEGITEDEGLTLLKIAISRILLLRALFSSKELSYAHRRKALVDAIITSHNTIIVHSQLIRFPDIAFFTSPIPLHIAAMVILYGRMSKCDCLKRHTAIEDVWLALDMLPRFRWRWERKDVAGGHPLIARLAERVMEVNLHQMGPATHPALLSEPEWEEESVRSPTLAKSPHSTPTVSSPPYSSISSGPTSGSSAAVYGPHPRIVNSMQGSIGPHPAVNATNGIGGDKNMVEVPATLFYPFYPEAPPPANGHNGTTGTNGQDYSHLLATAAASQRSADTYISEERDNGTGPTSVPTASTVPVWTSVHGSPNRPGMPYAIPPQSS</sequence>
<evidence type="ECO:0000256" key="2">
    <source>
        <dbReference type="ARBA" id="ARBA00022723"/>
    </source>
</evidence>
<gene>
    <name evidence="7" type="ORF">VNI00_005212</name>
</gene>
<keyword evidence="4" id="KW-0539">Nucleus</keyword>
<evidence type="ECO:0000256" key="1">
    <source>
        <dbReference type="ARBA" id="ARBA00004123"/>
    </source>
</evidence>
<evidence type="ECO:0000256" key="3">
    <source>
        <dbReference type="ARBA" id="ARBA00023125"/>
    </source>
</evidence>
<dbReference type="InterPro" id="IPR036864">
    <property type="entry name" value="Zn2-C6_fun-type_DNA-bd_sf"/>
</dbReference>
<organism evidence="7 8">
    <name type="scientific">Paramarasmius palmivorus</name>
    <dbReference type="NCBI Taxonomy" id="297713"/>
    <lineage>
        <taxon>Eukaryota</taxon>
        <taxon>Fungi</taxon>
        <taxon>Dikarya</taxon>
        <taxon>Basidiomycota</taxon>
        <taxon>Agaricomycotina</taxon>
        <taxon>Agaricomycetes</taxon>
        <taxon>Agaricomycetidae</taxon>
        <taxon>Agaricales</taxon>
        <taxon>Marasmiineae</taxon>
        <taxon>Marasmiaceae</taxon>
        <taxon>Paramarasmius</taxon>
    </lineage>
</organism>
<dbReference type="InterPro" id="IPR050987">
    <property type="entry name" value="AtrR-like"/>
</dbReference>
<comment type="subcellular location">
    <subcellularLocation>
        <location evidence="1">Nucleus</location>
    </subcellularLocation>
</comment>
<evidence type="ECO:0000313" key="8">
    <source>
        <dbReference type="Proteomes" id="UP001383192"/>
    </source>
</evidence>
<dbReference type="GO" id="GO:0000981">
    <property type="term" value="F:DNA-binding transcription factor activity, RNA polymerase II-specific"/>
    <property type="evidence" value="ECO:0007669"/>
    <property type="project" value="InterPro"/>
</dbReference>
<dbReference type="Pfam" id="PF04082">
    <property type="entry name" value="Fungal_trans"/>
    <property type="match status" value="1"/>
</dbReference>
<dbReference type="CDD" id="cd12148">
    <property type="entry name" value="fungal_TF_MHR"/>
    <property type="match status" value="1"/>
</dbReference>
<feature type="region of interest" description="Disordered" evidence="5">
    <location>
        <begin position="951"/>
        <end position="993"/>
    </location>
</feature>
<feature type="compositionally biased region" description="Polar residues" evidence="5">
    <location>
        <begin position="25"/>
        <end position="48"/>
    </location>
</feature>
<dbReference type="GO" id="GO:0003677">
    <property type="term" value="F:DNA binding"/>
    <property type="evidence" value="ECO:0007669"/>
    <property type="project" value="UniProtKB-KW"/>
</dbReference>
<proteinExistence type="predicted"/>
<dbReference type="Proteomes" id="UP001383192">
    <property type="component" value="Unassembled WGS sequence"/>
</dbReference>
<dbReference type="PANTHER" id="PTHR46910:SF3">
    <property type="entry name" value="HALOTOLERANCE PROTEIN 9-RELATED"/>
    <property type="match status" value="1"/>
</dbReference>
<dbReference type="SMART" id="SM00906">
    <property type="entry name" value="Fungal_trans"/>
    <property type="match status" value="1"/>
</dbReference>
<dbReference type="GO" id="GO:0006351">
    <property type="term" value="P:DNA-templated transcription"/>
    <property type="evidence" value="ECO:0007669"/>
    <property type="project" value="InterPro"/>
</dbReference>
<dbReference type="SUPFAM" id="SSF57701">
    <property type="entry name" value="Zn2/Cys6 DNA-binding domain"/>
    <property type="match status" value="1"/>
</dbReference>
<keyword evidence="3" id="KW-0238">DNA-binding</keyword>
<dbReference type="SMART" id="SM00066">
    <property type="entry name" value="GAL4"/>
    <property type="match status" value="1"/>
</dbReference>
<feature type="region of interest" description="Disordered" evidence="5">
    <location>
        <begin position="1"/>
        <end position="75"/>
    </location>
</feature>
<feature type="region of interest" description="Disordered" evidence="5">
    <location>
        <begin position="816"/>
        <end position="869"/>
    </location>
</feature>
<protein>
    <recommendedName>
        <fullName evidence="6">Zn(2)-C6 fungal-type domain-containing protein</fullName>
    </recommendedName>
</protein>
<feature type="region of interest" description="Disordered" evidence="5">
    <location>
        <begin position="294"/>
        <end position="333"/>
    </location>
</feature>
<feature type="domain" description="Zn(2)-C6 fungal-type" evidence="6">
    <location>
        <begin position="76"/>
        <end position="104"/>
    </location>
</feature>
<reference evidence="7 8" key="1">
    <citation type="submission" date="2024-01" db="EMBL/GenBank/DDBJ databases">
        <title>A draft genome for a cacao thread blight-causing isolate of Paramarasmius palmivorus.</title>
        <authorList>
            <person name="Baruah I.K."/>
            <person name="Bukari Y."/>
            <person name="Amoako-Attah I."/>
            <person name="Meinhardt L.W."/>
            <person name="Bailey B.A."/>
            <person name="Cohen S.P."/>
        </authorList>
    </citation>
    <scope>NUCLEOTIDE SEQUENCE [LARGE SCALE GENOMIC DNA]</scope>
    <source>
        <strain evidence="7 8">GH-12</strain>
    </source>
</reference>
<dbReference type="EMBL" id="JAYKXP010000014">
    <property type="protein sequence ID" value="KAK7051100.1"/>
    <property type="molecule type" value="Genomic_DNA"/>
</dbReference>
<dbReference type="CDD" id="cd00067">
    <property type="entry name" value="GAL4"/>
    <property type="match status" value="1"/>
</dbReference>
<dbReference type="GO" id="GO:0005634">
    <property type="term" value="C:nucleus"/>
    <property type="evidence" value="ECO:0007669"/>
    <property type="project" value="UniProtKB-SubCell"/>
</dbReference>
<dbReference type="InterPro" id="IPR001138">
    <property type="entry name" value="Zn2Cys6_DnaBD"/>
</dbReference>
<dbReference type="AlphaFoldDB" id="A0AAW0DIV8"/>
<accession>A0AAW0DIV8</accession>
<evidence type="ECO:0000256" key="5">
    <source>
        <dbReference type="SAM" id="MobiDB-lite"/>
    </source>
</evidence>
<feature type="region of interest" description="Disordered" evidence="5">
    <location>
        <begin position="170"/>
        <end position="193"/>
    </location>
</feature>
<name>A0AAW0DIV8_9AGAR</name>
<feature type="region of interest" description="Disordered" evidence="5">
    <location>
        <begin position="225"/>
        <end position="278"/>
    </location>
</feature>
<feature type="compositionally biased region" description="Basic and acidic residues" evidence="5">
    <location>
        <begin position="317"/>
        <end position="333"/>
    </location>
</feature>